<evidence type="ECO:0000256" key="2">
    <source>
        <dbReference type="ARBA" id="ARBA00019205"/>
    </source>
</evidence>
<dbReference type="eggNOG" id="COG0157">
    <property type="taxonomic scope" value="Bacteria"/>
</dbReference>
<evidence type="ECO:0000313" key="10">
    <source>
        <dbReference type="Proteomes" id="UP000016662"/>
    </source>
</evidence>
<reference evidence="9 10" key="1">
    <citation type="submission" date="2013-07" db="EMBL/GenBank/DDBJ databases">
        <authorList>
            <person name="Weinstock G."/>
            <person name="Sodergren E."/>
            <person name="Wylie T."/>
            <person name="Fulton L."/>
            <person name="Fulton R."/>
            <person name="Fronick C."/>
            <person name="O'Laughlin M."/>
            <person name="Godfrey J."/>
            <person name="Miner T."/>
            <person name="Herter B."/>
            <person name="Appelbaum E."/>
            <person name="Cordes M."/>
            <person name="Lek S."/>
            <person name="Wollam A."/>
            <person name="Pepin K.H."/>
            <person name="Palsikar V.B."/>
            <person name="Mitreva M."/>
            <person name="Wilson R.K."/>
        </authorList>
    </citation>
    <scope>NUCLEOTIDE SEQUENCE [LARGE SCALE GENOMIC DNA]</scope>
    <source>
        <strain evidence="9 10">ATCC 27760</strain>
    </source>
</reference>
<evidence type="ECO:0000259" key="7">
    <source>
        <dbReference type="Pfam" id="PF01729"/>
    </source>
</evidence>
<dbReference type="InterPro" id="IPR006242">
    <property type="entry name" value="ModD"/>
</dbReference>
<dbReference type="GO" id="GO:0034213">
    <property type="term" value="P:quinolinate catabolic process"/>
    <property type="evidence" value="ECO:0007669"/>
    <property type="project" value="TreeGrafter"/>
</dbReference>
<evidence type="ECO:0000259" key="8">
    <source>
        <dbReference type="Pfam" id="PF02749"/>
    </source>
</evidence>
<dbReference type="Proteomes" id="UP000016662">
    <property type="component" value="Unassembled WGS sequence"/>
</dbReference>
<dbReference type="InterPro" id="IPR036068">
    <property type="entry name" value="Nicotinate_pribotase-like_C"/>
</dbReference>
<dbReference type="PIRSF" id="PIRSF006250">
    <property type="entry name" value="NadC_ModD"/>
    <property type="match status" value="1"/>
</dbReference>
<accession>U2M4A5</accession>
<organism evidence="9 10">
    <name type="scientific">Ruminococcus callidus ATCC 27760</name>
    <dbReference type="NCBI Taxonomy" id="411473"/>
    <lineage>
        <taxon>Bacteria</taxon>
        <taxon>Bacillati</taxon>
        <taxon>Bacillota</taxon>
        <taxon>Clostridia</taxon>
        <taxon>Eubacteriales</taxon>
        <taxon>Oscillospiraceae</taxon>
        <taxon>Ruminococcus</taxon>
    </lineage>
</organism>
<dbReference type="InterPro" id="IPR002638">
    <property type="entry name" value="Quinolinate_PRibosylTrfase_C"/>
</dbReference>
<dbReference type="Gene3D" id="3.20.20.70">
    <property type="entry name" value="Aldolase class I"/>
    <property type="match status" value="1"/>
</dbReference>
<comment type="caution">
    <text evidence="9">The sequence shown here is derived from an EMBL/GenBank/DDBJ whole genome shotgun (WGS) entry which is preliminary data.</text>
</comment>
<dbReference type="NCBIfam" id="TIGR01334">
    <property type="entry name" value="modD"/>
    <property type="match status" value="1"/>
</dbReference>
<keyword evidence="4 6" id="KW-0808">Transferase</keyword>
<dbReference type="STRING" id="411473.RUMCAL_01074"/>
<dbReference type="SUPFAM" id="SSF54675">
    <property type="entry name" value="Nicotinate/Quinolinate PRTase N-terminal domain-like"/>
    <property type="match status" value="1"/>
</dbReference>
<sequence>MRSDLIYIPDSELDALIQQDTPYLDLTTLGLDIGDEPGSLSFYTREPCVLCCTEEVSRILSKLGLSTAYSLPTGTQIGAGELFFTAEGSVCDLHRAWKICQSLLSHCSGVATKARNMLNRVQEISPAISLTAARAHFPGTKALVTKAVVAGGVIPHRMGLSETVLIYETHIACMGGLDVFLERYPQQKSHFCEKKVFVETTSAETALRCLSVGVDAIQFFQLQPDALAAAVEQVKAAYPHCTVVAAGNLTEENVTEYAATGVDGLVSSAFYRAEPIQMQAQFHTN</sequence>
<keyword evidence="3 6" id="KW-0328">Glycosyltransferase</keyword>
<proteinExistence type="inferred from homology"/>
<dbReference type="Gene3D" id="3.90.1170.20">
    <property type="entry name" value="Quinolinate phosphoribosyl transferase, N-terminal domain"/>
    <property type="match status" value="1"/>
</dbReference>
<dbReference type="PANTHER" id="PTHR32179:SF4">
    <property type="entry name" value="PYROPHOSPHORYLASE MODD-RELATED"/>
    <property type="match status" value="1"/>
</dbReference>
<evidence type="ECO:0000256" key="5">
    <source>
        <dbReference type="ARBA" id="ARBA00047445"/>
    </source>
</evidence>
<dbReference type="InterPro" id="IPR027277">
    <property type="entry name" value="NadC/ModD"/>
</dbReference>
<dbReference type="GO" id="GO:0005737">
    <property type="term" value="C:cytoplasm"/>
    <property type="evidence" value="ECO:0007669"/>
    <property type="project" value="TreeGrafter"/>
</dbReference>
<dbReference type="SUPFAM" id="SSF51690">
    <property type="entry name" value="Nicotinate/Quinolinate PRTase C-terminal domain-like"/>
    <property type="match status" value="1"/>
</dbReference>
<dbReference type="InterPro" id="IPR037128">
    <property type="entry name" value="Quinolinate_PRibosylTase_N_sf"/>
</dbReference>
<dbReference type="GO" id="GO:0009435">
    <property type="term" value="P:NAD+ biosynthetic process"/>
    <property type="evidence" value="ECO:0007669"/>
    <property type="project" value="InterPro"/>
</dbReference>
<evidence type="ECO:0000256" key="6">
    <source>
        <dbReference type="PIRNR" id="PIRNR006250"/>
    </source>
</evidence>
<dbReference type="InterPro" id="IPR022412">
    <property type="entry name" value="Quinolinate_PRibosylTrfase_N"/>
</dbReference>
<evidence type="ECO:0000256" key="1">
    <source>
        <dbReference type="ARBA" id="ARBA00009400"/>
    </source>
</evidence>
<dbReference type="OrthoDB" id="9770610at2"/>
<dbReference type="InterPro" id="IPR013785">
    <property type="entry name" value="Aldolase_TIM"/>
</dbReference>
<dbReference type="EMBL" id="AWVF01000121">
    <property type="protein sequence ID" value="ERJ96564.1"/>
    <property type="molecule type" value="Genomic_DNA"/>
</dbReference>
<dbReference type="AlphaFoldDB" id="U2M4A5"/>
<evidence type="ECO:0000313" key="9">
    <source>
        <dbReference type="EMBL" id="ERJ96564.1"/>
    </source>
</evidence>
<protein>
    <recommendedName>
        <fullName evidence="2">Putative pyrophosphorylase ModD</fullName>
    </recommendedName>
</protein>
<keyword evidence="10" id="KW-1185">Reference proteome</keyword>
<dbReference type="Pfam" id="PF01729">
    <property type="entry name" value="QRPTase_C"/>
    <property type="match status" value="1"/>
</dbReference>
<gene>
    <name evidence="9" type="ORF">RUMCAL_01074</name>
</gene>
<dbReference type="PANTHER" id="PTHR32179">
    <property type="entry name" value="NICOTINATE-NUCLEOTIDE PYROPHOSPHORYLASE [CARBOXYLATING]"/>
    <property type="match status" value="1"/>
</dbReference>
<comment type="similarity">
    <text evidence="1 6">Belongs to the NadC/ModD family.</text>
</comment>
<name>U2M4A5_9FIRM</name>
<dbReference type="PATRIC" id="fig|411473.3.peg.885"/>
<dbReference type="GO" id="GO:0004514">
    <property type="term" value="F:nicotinate-nucleotide diphosphorylase (carboxylating) activity"/>
    <property type="evidence" value="ECO:0007669"/>
    <property type="project" value="UniProtKB-EC"/>
</dbReference>
<feature type="domain" description="Quinolinate phosphoribosyl transferase N-terminal" evidence="8">
    <location>
        <begin position="25"/>
        <end position="108"/>
    </location>
</feature>
<evidence type="ECO:0000256" key="4">
    <source>
        <dbReference type="ARBA" id="ARBA00022679"/>
    </source>
</evidence>
<dbReference type="HOGENOM" id="CLU_039622_2_1_9"/>
<feature type="domain" description="Quinolinate phosphoribosyl transferase C-terminal" evidence="7">
    <location>
        <begin position="110"/>
        <end position="271"/>
    </location>
</feature>
<dbReference type="Pfam" id="PF02749">
    <property type="entry name" value="QRPTase_N"/>
    <property type="match status" value="1"/>
</dbReference>
<dbReference type="RefSeq" id="WP_021682532.1">
    <property type="nucleotide sequence ID" value="NZ_KI260421.1"/>
</dbReference>
<comment type="catalytic activity">
    <reaction evidence="5">
        <text>nicotinate beta-D-ribonucleotide + CO2 + diphosphate = quinolinate + 5-phospho-alpha-D-ribose 1-diphosphate + 2 H(+)</text>
        <dbReference type="Rhea" id="RHEA:12733"/>
        <dbReference type="ChEBI" id="CHEBI:15378"/>
        <dbReference type="ChEBI" id="CHEBI:16526"/>
        <dbReference type="ChEBI" id="CHEBI:29959"/>
        <dbReference type="ChEBI" id="CHEBI:33019"/>
        <dbReference type="ChEBI" id="CHEBI:57502"/>
        <dbReference type="ChEBI" id="CHEBI:58017"/>
        <dbReference type="EC" id="2.4.2.19"/>
    </reaction>
</comment>
<evidence type="ECO:0000256" key="3">
    <source>
        <dbReference type="ARBA" id="ARBA00022676"/>
    </source>
</evidence>